<dbReference type="InterPro" id="IPR050309">
    <property type="entry name" value="Type-B_Carboxylest/Lipase"/>
</dbReference>
<dbReference type="InterPro" id="IPR029058">
    <property type="entry name" value="AB_hydrolase_fold"/>
</dbReference>
<dbReference type="InterPro" id="IPR002018">
    <property type="entry name" value="CarbesteraseB"/>
</dbReference>
<keyword evidence="3" id="KW-1185">Reference proteome</keyword>
<feature type="domain" description="Carboxylesterase type B" evidence="1">
    <location>
        <begin position="55"/>
        <end position="611"/>
    </location>
</feature>
<protein>
    <submittedName>
        <fullName evidence="2">Carboxylesterase family protein</fullName>
    </submittedName>
</protein>
<organism evidence="2 3">
    <name type="scientific">Photobacterium rosenbergii</name>
    <dbReference type="NCBI Taxonomy" id="294936"/>
    <lineage>
        <taxon>Bacteria</taxon>
        <taxon>Pseudomonadati</taxon>
        <taxon>Pseudomonadota</taxon>
        <taxon>Gammaproteobacteria</taxon>
        <taxon>Vibrionales</taxon>
        <taxon>Vibrionaceae</taxon>
        <taxon>Photobacterium</taxon>
    </lineage>
</organism>
<dbReference type="SUPFAM" id="SSF53474">
    <property type="entry name" value="alpha/beta-Hydrolases"/>
    <property type="match status" value="1"/>
</dbReference>
<sequence>MKLFTRTLVATTIAMGLAACGSDDKKESPVDNSAVVYSDNATITGVAETVQITNINGETENVQIEAYKGLRFAKAERFQHSQLMSPKGDISAKAFGDICPQTSASIATQSEDCLNLNIWRPANIENDRKLPVYVFIHGGSFETGSGSHKLNRGDVIVAQSVSDTTLGERTEPFIAVTLNYRLGMLGSLHSEEATGGNYGLGDQKRALEWVKSNIDIFGGDSTNVTVFGQDAGAMSIGIIQQATANEDDKQFDYFDRAIMQSNPIGLALKDSSAAESVKNTITEFAAQQYQTTLDKLSVEEIVEVQQIANRADKKLIGWFTSAPNTSSVMPFAPYIEVEEGDENRTGQVQVVEQPYQTQFQVPTVLSYNKYDSSKFASILDLTFLYNLSDDDGNPLLIPELGFDESITTEDVLGLMDKLLERDDLSLSQRLAIIAAKAVVEGMDIDVTIRQNLYNVIPRLFFGLLNNTASGALKLADYAPNDDKQLLDDGALSNITKYHKLMNDVIYACAGYSVAQNQERVPVSLYQYDFKAGFSVNPLDLDFPEDVKQDPMGIIDPLNGTLKSVGCIAGKACNSAELPFVFNKNYNVNEQKMLSLSNSDKALQQEMSRRWFSDDLFSHVSDPRDVMVVTNEGRFDYQSSWDEQYNQSIDPSVSTGLCTALGQQDILFDYMSM</sequence>
<dbReference type="RefSeq" id="WP_317521253.1">
    <property type="nucleotide sequence ID" value="NZ_JAWJZI010000002.1"/>
</dbReference>
<name>A0ABU3ZEL4_9GAMM</name>
<accession>A0ABU3ZEL4</accession>
<gene>
    <name evidence="2" type="ORF">R2X38_05940</name>
</gene>
<dbReference type="Gene3D" id="3.40.50.1820">
    <property type="entry name" value="alpha/beta hydrolase"/>
    <property type="match status" value="1"/>
</dbReference>
<dbReference type="Pfam" id="PF00135">
    <property type="entry name" value="COesterase"/>
    <property type="match status" value="1"/>
</dbReference>
<comment type="caution">
    <text evidence="2">The sequence shown here is derived from an EMBL/GenBank/DDBJ whole genome shotgun (WGS) entry which is preliminary data.</text>
</comment>
<evidence type="ECO:0000313" key="2">
    <source>
        <dbReference type="EMBL" id="MDV5168536.1"/>
    </source>
</evidence>
<dbReference type="Proteomes" id="UP001186452">
    <property type="component" value="Unassembled WGS sequence"/>
</dbReference>
<dbReference type="PROSITE" id="PS51257">
    <property type="entry name" value="PROKAR_LIPOPROTEIN"/>
    <property type="match status" value="1"/>
</dbReference>
<reference evidence="2 3" key="1">
    <citation type="submission" date="2023-10" db="EMBL/GenBank/DDBJ databases">
        <title>Marine bacteria isolated from horseshoe crab.</title>
        <authorList>
            <person name="Cheng T.H."/>
        </authorList>
    </citation>
    <scope>NUCLEOTIDE SEQUENCE [LARGE SCALE GENOMIC DNA]</scope>
    <source>
        <strain evidence="2 3">HSC6</strain>
    </source>
</reference>
<proteinExistence type="predicted"/>
<dbReference type="EMBL" id="JAWJZI010000002">
    <property type="protein sequence ID" value="MDV5168536.1"/>
    <property type="molecule type" value="Genomic_DNA"/>
</dbReference>
<dbReference type="PANTHER" id="PTHR11559">
    <property type="entry name" value="CARBOXYLESTERASE"/>
    <property type="match status" value="1"/>
</dbReference>
<evidence type="ECO:0000259" key="1">
    <source>
        <dbReference type="Pfam" id="PF00135"/>
    </source>
</evidence>
<evidence type="ECO:0000313" key="3">
    <source>
        <dbReference type="Proteomes" id="UP001186452"/>
    </source>
</evidence>